<evidence type="ECO:0000313" key="1">
    <source>
        <dbReference type="EMBL" id="KAK2703622.1"/>
    </source>
</evidence>
<dbReference type="Proteomes" id="UP001187531">
    <property type="component" value="Unassembled WGS sequence"/>
</dbReference>
<evidence type="ECO:0008006" key="3">
    <source>
        <dbReference type="Google" id="ProtNLM"/>
    </source>
</evidence>
<accession>A0AA88HDX3</accession>
<gene>
    <name evidence="1" type="ORF">QYM36_017924</name>
</gene>
<reference evidence="1" key="1">
    <citation type="submission" date="2023-07" db="EMBL/GenBank/DDBJ databases">
        <title>Chromosome-level genome assembly of Artemia franciscana.</title>
        <authorList>
            <person name="Jo E."/>
        </authorList>
    </citation>
    <scope>NUCLEOTIDE SEQUENCE</scope>
    <source>
        <tissue evidence="1">Whole body</tissue>
    </source>
</reference>
<dbReference type="PANTHER" id="PTHR33198">
    <property type="entry name" value="ANK_REP_REGION DOMAIN-CONTAINING PROTEIN-RELATED"/>
    <property type="match status" value="1"/>
</dbReference>
<organism evidence="1 2">
    <name type="scientific">Artemia franciscana</name>
    <name type="common">Brine shrimp</name>
    <name type="synonym">Artemia sanfranciscana</name>
    <dbReference type="NCBI Taxonomy" id="6661"/>
    <lineage>
        <taxon>Eukaryota</taxon>
        <taxon>Metazoa</taxon>
        <taxon>Ecdysozoa</taxon>
        <taxon>Arthropoda</taxon>
        <taxon>Crustacea</taxon>
        <taxon>Branchiopoda</taxon>
        <taxon>Anostraca</taxon>
        <taxon>Artemiidae</taxon>
        <taxon>Artemia</taxon>
    </lineage>
</organism>
<sequence length="196" mass="22784">MEAQQPSINWNAISLADEWNPFEQHAWLMLIGQPADKSEKAQCEYLLIWVGEKGRDIFSTFQLEQTEANKVEPFLNILKIMQAQRNTRPKKYTVLARYMFQMRDQLESKSIERYVTELKTLAKQCLYIKQDQMIQDCIVCRIRNQAFQEKLLAEGGSLTLESAVSRCRTHKTTQAQLKSFCKSKAMPIKQEVDAIT</sequence>
<proteinExistence type="predicted"/>
<dbReference type="EMBL" id="JAVRJZ010000081">
    <property type="protein sequence ID" value="KAK2703622.1"/>
    <property type="molecule type" value="Genomic_DNA"/>
</dbReference>
<comment type="caution">
    <text evidence="1">The sequence shown here is derived from an EMBL/GenBank/DDBJ whole genome shotgun (WGS) entry which is preliminary data.</text>
</comment>
<evidence type="ECO:0000313" key="2">
    <source>
        <dbReference type="Proteomes" id="UP001187531"/>
    </source>
</evidence>
<dbReference type="AlphaFoldDB" id="A0AA88HDX3"/>
<keyword evidence="2" id="KW-1185">Reference proteome</keyword>
<name>A0AA88HDX3_ARTSF</name>
<dbReference type="PANTHER" id="PTHR33198:SF20">
    <property type="entry name" value="RETROTRANSPOSON GAG DOMAIN-CONTAINING PROTEIN"/>
    <property type="match status" value="1"/>
</dbReference>
<protein>
    <recommendedName>
        <fullName evidence="3">Retrotransposon gag domain-containing protein</fullName>
    </recommendedName>
</protein>